<keyword evidence="11" id="KW-0804">Transcription</keyword>
<feature type="compositionally biased region" description="Acidic residues" evidence="23">
    <location>
        <begin position="910"/>
        <end position="920"/>
    </location>
</feature>
<keyword evidence="9" id="KW-0949">S-adenosyl-L-methionine</keyword>
<keyword evidence="24" id="KW-1185">Reference proteome</keyword>
<comment type="catalytic activity">
    <reaction evidence="14">
        <text>a 5'-end (N(2),N(7)-dimethyl 5'-triphosphoguanosine)-ribonucleoside in snoRNA + S-adenosyl-L-methionine = a 5'-end (N(2),N(2),N(7)-trimethyl 5'-triphosphoguanosine)-ribonucleoside in snoRNA + S-adenosyl-L-homocysteine + H(+)</text>
        <dbReference type="Rhea" id="RHEA:78507"/>
        <dbReference type="Rhea" id="RHEA-COMP:19088"/>
        <dbReference type="Rhea" id="RHEA-COMP:19090"/>
        <dbReference type="ChEBI" id="CHEBI:15378"/>
        <dbReference type="ChEBI" id="CHEBI:57856"/>
        <dbReference type="ChEBI" id="CHEBI:59789"/>
        <dbReference type="ChEBI" id="CHEBI:167623"/>
        <dbReference type="ChEBI" id="CHEBI:172880"/>
    </reaction>
    <physiologicalReaction direction="left-to-right" evidence="14">
        <dbReference type="Rhea" id="RHEA:78508"/>
    </physiologicalReaction>
</comment>
<sequence length="967" mass="108170">MCYNWSHIADLEVYLQDNDLDLVTCHCTRASISDRYLCRLGNKDLYEDSENEESDVPKDLSEEEEEEEELVDTAVDDNGDDNEEEAEDYNECMDEETALMSALGLPTSFGSKTSNGEKPKTKKSSGRKRKKQSKKKKSQKPVEETSCADIGDITNYKELEFEPAWQSYWEQYGEYLVWEGWVNKYPEQIESGMYLGIPCIAEVEVESQEGEQVQVAAEETNQGKEDKTVSSVCGETENVGDKLEETGTNSIKDESSGGSPRSPSYVFPQSNRYQESYNTAIENIMRERTETLNNNSTDQSSSVTENIVNQQTETVNLMHSYCGLSQQTDGASGEGTHDGEENSEVESVIERPQGENTEQENCDIAWQELWNEHYTELYWYYYNQFLTEFNKLNVHSVQDTGYFENTIGSEERTEGDTVCEDCVINGGTHSDREDEEVEDGSGEGRKRKGGSKNVQETGQQSASRTEGDGGGSSSQYLCGSLLGGSGGNGGNDPPDDHPTEIPNSHAQDDPCPTDEEDGREGLKFMGFALPENEDEMESSAKTPRMTVGKIKYHDKRAFRKSKRMDKGKEPSHFWYDEKGEKLSFTKSKMLNKVKSFLEKAEDQVVEEQTEGNMSCHGDMVAEGCSSDSSSSSKDSSQQQQIESGSHGKLEQTEDVDSQTEENAVSKKELYEMLRADCGTVKNVSHKKKKKKNRKKVKMPPEVANSEDLRKYWAQRYRLFSRFDEGVRLDREGWFSVTPEKIAEHIAERCRCDVIVDAFCGVGGNAIQFAFTCERVIAIDIDPDRVAIAQHNACVYGVEDRIEFIIGDYFQVAPKLKADVMFLSPPWGGPKYLGAEVFDLETMIELKSSAIFSVARKITDNIAFFVPRNANVEQLTQLAGPGGKVEIEQNLLNNKLKTITAYYGELVLEGETTEEPLEETDNITGSEPIDQEAKVPEDLSKLNDDSELDSTGENLVGGCVLPTICPNA</sequence>
<feature type="compositionally biased region" description="Gly residues" evidence="23">
    <location>
        <begin position="481"/>
        <end position="490"/>
    </location>
</feature>
<evidence type="ECO:0000256" key="13">
    <source>
        <dbReference type="ARBA" id="ARBA00025783"/>
    </source>
</evidence>
<evidence type="ECO:0000256" key="4">
    <source>
        <dbReference type="ARBA" id="ARBA00018517"/>
    </source>
</evidence>
<organism evidence="24 25">
    <name type="scientific">Crassostrea virginica</name>
    <name type="common">Eastern oyster</name>
    <dbReference type="NCBI Taxonomy" id="6565"/>
    <lineage>
        <taxon>Eukaryota</taxon>
        <taxon>Metazoa</taxon>
        <taxon>Spiralia</taxon>
        <taxon>Lophotrochozoa</taxon>
        <taxon>Mollusca</taxon>
        <taxon>Bivalvia</taxon>
        <taxon>Autobranchia</taxon>
        <taxon>Pteriomorphia</taxon>
        <taxon>Ostreida</taxon>
        <taxon>Ostreoidea</taxon>
        <taxon>Ostreidae</taxon>
        <taxon>Crassostrea</taxon>
    </lineage>
</organism>
<dbReference type="Pfam" id="PF09445">
    <property type="entry name" value="Methyltransf_15"/>
    <property type="match status" value="1"/>
</dbReference>
<evidence type="ECO:0000256" key="17">
    <source>
        <dbReference type="ARBA" id="ARBA00049075"/>
    </source>
</evidence>
<dbReference type="FunFam" id="3.40.50.150:FF:000066">
    <property type="entry name" value="Trimethylguanosine synthase 1"/>
    <property type="match status" value="1"/>
</dbReference>
<feature type="compositionally biased region" description="Basic and acidic residues" evidence="23">
    <location>
        <begin position="930"/>
        <end position="943"/>
    </location>
</feature>
<evidence type="ECO:0000256" key="5">
    <source>
        <dbReference type="ARBA" id="ARBA00022490"/>
    </source>
</evidence>
<proteinExistence type="inferred from homology"/>
<comment type="subunit">
    <text evidence="20">May form homooligomers. Interacts with CREBBP/CBP, EED/WAIT1, EP300/P300, NCOA6/PRIP, PPARBP/PBP and SMN.</text>
</comment>
<evidence type="ECO:0000256" key="18">
    <source>
        <dbReference type="ARBA" id="ARBA00049790"/>
    </source>
</evidence>
<dbReference type="OrthoDB" id="194443at2759"/>
<feature type="compositionally biased region" description="Acidic residues" evidence="23">
    <location>
        <begin position="61"/>
        <end position="90"/>
    </location>
</feature>
<evidence type="ECO:0000256" key="11">
    <source>
        <dbReference type="ARBA" id="ARBA00023163"/>
    </source>
</evidence>
<keyword evidence="10" id="KW-0805">Transcription regulation</keyword>
<feature type="region of interest" description="Disordered" evidence="23">
    <location>
        <begin position="215"/>
        <end position="273"/>
    </location>
</feature>
<evidence type="ECO:0000313" key="25">
    <source>
        <dbReference type="RefSeq" id="XP_022317009.1"/>
    </source>
</evidence>
<evidence type="ECO:0000256" key="6">
    <source>
        <dbReference type="ARBA" id="ARBA00022553"/>
    </source>
</evidence>
<evidence type="ECO:0000256" key="3">
    <source>
        <dbReference type="ARBA" id="ARBA00004604"/>
    </source>
</evidence>
<dbReference type="Gene3D" id="3.40.50.150">
    <property type="entry name" value="Vaccinia Virus protein VP39"/>
    <property type="match status" value="1"/>
</dbReference>
<dbReference type="AlphaFoldDB" id="A0A8B8CP91"/>
<evidence type="ECO:0000256" key="23">
    <source>
        <dbReference type="SAM" id="MobiDB-lite"/>
    </source>
</evidence>
<dbReference type="Proteomes" id="UP000694844">
    <property type="component" value="Chromosome 2"/>
</dbReference>
<evidence type="ECO:0000256" key="12">
    <source>
        <dbReference type="ARBA" id="ARBA00023242"/>
    </source>
</evidence>
<feature type="compositionally biased region" description="Low complexity" evidence="23">
    <location>
        <begin position="625"/>
        <end position="640"/>
    </location>
</feature>
<feature type="compositionally biased region" description="Basic residues" evidence="23">
    <location>
        <begin position="683"/>
        <end position="697"/>
    </location>
</feature>
<evidence type="ECO:0000256" key="22">
    <source>
        <dbReference type="ARBA" id="ARBA00081504"/>
    </source>
</evidence>
<keyword evidence="7" id="KW-0489">Methyltransferase</keyword>
<feature type="region of interest" description="Disordered" evidence="23">
    <location>
        <begin position="48"/>
        <end position="90"/>
    </location>
</feature>
<evidence type="ECO:0000256" key="7">
    <source>
        <dbReference type="ARBA" id="ARBA00022603"/>
    </source>
</evidence>
<dbReference type="GO" id="GO:0005737">
    <property type="term" value="C:cytoplasm"/>
    <property type="evidence" value="ECO:0007669"/>
    <property type="project" value="UniProtKB-SubCell"/>
</dbReference>
<feature type="region of interest" description="Disordered" evidence="23">
    <location>
        <begin position="681"/>
        <end position="700"/>
    </location>
</feature>
<evidence type="ECO:0000256" key="8">
    <source>
        <dbReference type="ARBA" id="ARBA00022679"/>
    </source>
</evidence>
<dbReference type="InterPro" id="IPR029063">
    <property type="entry name" value="SAM-dependent_MTases_sf"/>
</dbReference>
<dbReference type="GO" id="GO:0071164">
    <property type="term" value="F:RNA cap trimethylguanosine synthase activity"/>
    <property type="evidence" value="ECO:0007669"/>
    <property type="project" value="TreeGrafter"/>
</dbReference>
<evidence type="ECO:0000256" key="14">
    <source>
        <dbReference type="ARBA" id="ARBA00047418"/>
    </source>
</evidence>
<reference evidence="25" key="1">
    <citation type="submission" date="2025-08" db="UniProtKB">
        <authorList>
            <consortium name="RefSeq"/>
        </authorList>
    </citation>
    <scope>IDENTIFICATION</scope>
    <source>
        <tissue evidence="25">Whole sample</tissue>
    </source>
</reference>
<evidence type="ECO:0000256" key="10">
    <source>
        <dbReference type="ARBA" id="ARBA00023015"/>
    </source>
</evidence>
<dbReference type="CDD" id="cd02440">
    <property type="entry name" value="AdoMet_MTases"/>
    <property type="match status" value="1"/>
</dbReference>
<evidence type="ECO:0000256" key="16">
    <source>
        <dbReference type="ARBA" id="ARBA00048763"/>
    </source>
</evidence>
<feature type="region of interest" description="Disordered" evidence="23">
    <location>
        <begin position="604"/>
        <end position="661"/>
    </location>
</feature>
<evidence type="ECO:0000256" key="1">
    <source>
        <dbReference type="ARBA" id="ARBA00004408"/>
    </source>
</evidence>
<comment type="catalytic activity">
    <reaction evidence="15">
        <text>a 5'-end (N(7)-methyl 5'-triphosphoguanosine)-ribonucleoside in snoRNA + S-adenosyl-L-methionine = a 5'-end (N(2),N(7)-dimethyl 5'-triphosphoguanosine)-ribonucleoside in snoRNA + S-adenosyl-L-homocysteine + H(+)</text>
        <dbReference type="Rhea" id="RHEA:78475"/>
        <dbReference type="Rhea" id="RHEA-COMP:19086"/>
        <dbReference type="Rhea" id="RHEA-COMP:19088"/>
        <dbReference type="ChEBI" id="CHEBI:15378"/>
        <dbReference type="ChEBI" id="CHEBI:57856"/>
        <dbReference type="ChEBI" id="CHEBI:59789"/>
        <dbReference type="ChEBI" id="CHEBI:156461"/>
        <dbReference type="ChEBI" id="CHEBI:172880"/>
    </reaction>
    <physiologicalReaction direction="left-to-right" evidence="15">
        <dbReference type="Rhea" id="RHEA:78476"/>
    </physiologicalReaction>
</comment>
<evidence type="ECO:0000256" key="19">
    <source>
        <dbReference type="ARBA" id="ARBA00057179"/>
    </source>
</evidence>
<feature type="compositionally biased region" description="Basic and acidic residues" evidence="23">
    <location>
        <begin position="239"/>
        <end position="255"/>
    </location>
</feature>
<evidence type="ECO:0000256" key="20">
    <source>
        <dbReference type="ARBA" id="ARBA00064494"/>
    </source>
</evidence>
<comment type="function">
    <text evidence="19">Catalyzes the 2 serial methylation steps for the conversion of the 7-monomethylguanosine (m(7)G) caps of snRNAs and snoRNAs to a 2,2,7-trimethylguanosine (m(2,2,7)G) cap structure. The enzyme is specific for guanine, and N7 methylation must precede N2 methylation. Hypermethylation of the m7G cap of U snRNAs leads to their concentration in nuclear foci, their colocalization with coilin and the formation of canonical Cajal bodies (CBs). Plays a role in transcriptional regulation.</text>
</comment>
<feature type="compositionally biased region" description="Polar residues" evidence="23">
    <location>
        <begin position="453"/>
        <end position="464"/>
    </location>
</feature>
<dbReference type="GeneID" id="111120522"/>
<evidence type="ECO:0000256" key="9">
    <source>
        <dbReference type="ARBA" id="ARBA00022691"/>
    </source>
</evidence>
<dbReference type="KEGG" id="cvn:111120522"/>
<feature type="region of interest" description="Disordered" evidence="23">
    <location>
        <begin position="910"/>
        <end position="948"/>
    </location>
</feature>
<dbReference type="InterPro" id="IPR019012">
    <property type="entry name" value="RNA_cap_Gua-N2-MeTrfase"/>
</dbReference>
<keyword evidence="6" id="KW-0597">Phosphoprotein</keyword>
<dbReference type="PANTHER" id="PTHR14741">
    <property type="entry name" value="S-ADENOSYLMETHIONINE-DEPENDENT METHYLTRANSFERASE RELATED"/>
    <property type="match status" value="1"/>
</dbReference>
<evidence type="ECO:0000256" key="21">
    <source>
        <dbReference type="ARBA" id="ARBA00079339"/>
    </source>
</evidence>
<gene>
    <name evidence="25" type="primary">LOC111120522</name>
</gene>
<dbReference type="GO" id="GO:0005730">
    <property type="term" value="C:nucleolus"/>
    <property type="evidence" value="ECO:0007669"/>
    <property type="project" value="UniProtKB-SubCell"/>
</dbReference>
<keyword evidence="12" id="KW-0539">Nucleus</keyword>
<feature type="compositionally biased region" description="Polar residues" evidence="23">
    <location>
        <begin position="256"/>
        <end position="273"/>
    </location>
</feature>
<comment type="similarity">
    <text evidence="13">Belongs to the methyltransferase superfamily. Trimethylguanosine synthase family.</text>
</comment>
<name>A0A8B8CP91_CRAVI</name>
<evidence type="ECO:0000256" key="15">
    <source>
        <dbReference type="ARBA" id="ARBA00048740"/>
    </source>
</evidence>
<comment type="catalytic activity">
    <reaction evidence="16">
        <text>a 5'-end (N(2),N(7)-dimethyl 5'-triphosphoguanosine)-ribonucleoside in snRNA + S-adenosyl-L-methionine = a 5'-end (N(2),N(2),N(7)-trimethyl 5'-triphosphoguanosine)-ribonucleoside in snRNA + S-adenosyl-L-homocysteine + H(+)</text>
        <dbReference type="Rhea" id="RHEA:78479"/>
        <dbReference type="Rhea" id="RHEA-COMP:19087"/>
        <dbReference type="Rhea" id="RHEA-COMP:19089"/>
        <dbReference type="ChEBI" id="CHEBI:15378"/>
        <dbReference type="ChEBI" id="CHEBI:57856"/>
        <dbReference type="ChEBI" id="CHEBI:59789"/>
        <dbReference type="ChEBI" id="CHEBI:167623"/>
        <dbReference type="ChEBI" id="CHEBI:172880"/>
    </reaction>
    <physiologicalReaction direction="left-to-right" evidence="16">
        <dbReference type="Rhea" id="RHEA:78480"/>
    </physiologicalReaction>
</comment>
<evidence type="ECO:0000313" key="24">
    <source>
        <dbReference type="Proteomes" id="UP000694844"/>
    </source>
</evidence>
<protein>
    <recommendedName>
        <fullName evidence="4">Trimethylguanosine synthase</fullName>
    </recommendedName>
    <alternativeName>
        <fullName evidence="18">Cap-specific guanine-N(2) methyltransferase</fullName>
    </alternativeName>
    <alternativeName>
        <fullName evidence="21">Nuclear receptor coactivator 6-interacting protein</fullName>
    </alternativeName>
    <alternativeName>
        <fullName evidence="22">PRIP-interacting protein with methyltransferase motif</fullName>
    </alternativeName>
</protein>
<feature type="region of interest" description="Disordered" evidence="23">
    <location>
        <begin position="327"/>
        <end position="359"/>
    </location>
</feature>
<evidence type="ECO:0000256" key="2">
    <source>
        <dbReference type="ARBA" id="ARBA00004496"/>
    </source>
</evidence>
<feature type="region of interest" description="Disordered" evidence="23">
    <location>
        <begin position="105"/>
        <end position="145"/>
    </location>
</feature>
<dbReference type="GO" id="GO:0015030">
    <property type="term" value="C:Cajal body"/>
    <property type="evidence" value="ECO:0007669"/>
    <property type="project" value="UniProtKB-SubCell"/>
</dbReference>
<dbReference type="RefSeq" id="XP_022317009.1">
    <property type="nucleotide sequence ID" value="XM_022461301.1"/>
</dbReference>
<keyword evidence="5" id="KW-0963">Cytoplasm</keyword>
<dbReference type="SUPFAM" id="SSF53335">
    <property type="entry name" value="S-adenosyl-L-methionine-dependent methyltransferases"/>
    <property type="match status" value="1"/>
</dbReference>
<comment type="catalytic activity">
    <reaction evidence="17">
        <text>a 5'-end (N(7)-methyl 5'-triphosphoguanosine)-ribonucleoside in snRNA + S-adenosyl-L-methionine = a 5'-end (N(2),N(7)-dimethyl 5'-triphosphoguanosine)-ribonucleoside in snRNA + S-adenosyl-L-homocysteine + H(+)</text>
        <dbReference type="Rhea" id="RHEA:78471"/>
        <dbReference type="Rhea" id="RHEA-COMP:19085"/>
        <dbReference type="Rhea" id="RHEA-COMP:19087"/>
        <dbReference type="ChEBI" id="CHEBI:15378"/>
        <dbReference type="ChEBI" id="CHEBI:57856"/>
        <dbReference type="ChEBI" id="CHEBI:59789"/>
        <dbReference type="ChEBI" id="CHEBI:156461"/>
        <dbReference type="ChEBI" id="CHEBI:172880"/>
    </reaction>
    <physiologicalReaction direction="left-to-right" evidence="17">
        <dbReference type="Rhea" id="RHEA:78472"/>
    </physiologicalReaction>
</comment>
<comment type="subcellular location">
    <subcellularLocation>
        <location evidence="2">Cytoplasm</location>
    </subcellularLocation>
    <subcellularLocation>
        <location evidence="1">Nucleus</location>
        <location evidence="1">Cajal body</location>
    </subcellularLocation>
    <subcellularLocation>
        <location evidence="3">Nucleus</location>
        <location evidence="3">Nucleolus</location>
    </subcellularLocation>
</comment>
<keyword evidence="8" id="KW-0808">Transferase</keyword>
<accession>A0A8B8CP91</accession>
<feature type="region of interest" description="Disordered" evidence="23">
    <location>
        <begin position="408"/>
        <end position="553"/>
    </location>
</feature>
<feature type="compositionally biased region" description="Basic residues" evidence="23">
    <location>
        <begin position="120"/>
        <end position="139"/>
    </location>
</feature>
<dbReference type="PANTHER" id="PTHR14741:SF32">
    <property type="entry name" value="TRIMETHYLGUANOSINE SYNTHASE"/>
    <property type="match status" value="1"/>
</dbReference>